<sequence>MKTIRLGDEAPNFEAQTTEGEINFHEWLGDSWGILFSHPADYTPVCTTELGTVAKYKKEFEKRNTKVIALSVDGLESHKDWVKDINETQNTTVNFPIIADEDHKVSKLYDMIHPNADSKHTVRSVFVIAPDKTIKLIITYPASTGRNFDELLRVIDSLQLTAYHKVATPANWNDGDDCVIVPAVTNEDAKTLFPKGFDEVRPYLRMTPQPNKN</sequence>
<dbReference type="AlphaFoldDB" id="A0A4R7Q024"/>
<dbReference type="PIRSF" id="PIRSF000239">
    <property type="entry name" value="AHPC"/>
    <property type="match status" value="1"/>
</dbReference>
<evidence type="ECO:0000256" key="6">
    <source>
        <dbReference type="ARBA" id="ARBA00025719"/>
    </source>
</evidence>
<keyword evidence="10" id="KW-1185">Reference proteome</keyword>
<dbReference type="FunFam" id="3.40.30.10:FF:000011">
    <property type="entry name" value="Peroxiredoxin PRX1"/>
    <property type="match status" value="1"/>
</dbReference>
<dbReference type="InterPro" id="IPR024706">
    <property type="entry name" value="Peroxiredoxin_AhpC-typ"/>
</dbReference>
<accession>A0A4R7Q024</accession>
<comment type="similarity">
    <text evidence="1">Belongs to the peroxiredoxin family. AhpC/Prx1 subfamily.</text>
</comment>
<dbReference type="EMBL" id="SOBW01000008">
    <property type="protein sequence ID" value="TDU39929.1"/>
    <property type="molecule type" value="Genomic_DNA"/>
</dbReference>
<dbReference type="OrthoDB" id="9812811at2"/>
<dbReference type="InterPro" id="IPR000866">
    <property type="entry name" value="AhpC/TSA"/>
</dbReference>
<evidence type="ECO:0000313" key="10">
    <source>
        <dbReference type="Proteomes" id="UP000294689"/>
    </source>
</evidence>
<evidence type="ECO:0000256" key="7">
    <source>
        <dbReference type="PIRSR" id="PIRSR000239-1"/>
    </source>
</evidence>
<dbReference type="Proteomes" id="UP000294689">
    <property type="component" value="Unassembled WGS sequence"/>
</dbReference>
<evidence type="ECO:0000256" key="3">
    <source>
        <dbReference type="ARBA" id="ARBA00022862"/>
    </source>
</evidence>
<organism evidence="9 10">
    <name type="scientific">Gelidibacter sediminis</name>
    <dbReference type="NCBI Taxonomy" id="1608710"/>
    <lineage>
        <taxon>Bacteria</taxon>
        <taxon>Pseudomonadati</taxon>
        <taxon>Bacteroidota</taxon>
        <taxon>Flavobacteriia</taxon>
        <taxon>Flavobacteriales</taxon>
        <taxon>Flavobacteriaceae</taxon>
        <taxon>Gelidibacter</taxon>
    </lineage>
</organism>
<proteinExistence type="inferred from homology"/>
<dbReference type="Gene3D" id="3.30.1020.10">
    <property type="entry name" value="Antioxidant, Horf6, Chain A, domain2"/>
    <property type="match status" value="1"/>
</dbReference>
<gene>
    <name evidence="9" type="ORF">BXY82_1967</name>
</gene>
<evidence type="ECO:0000256" key="5">
    <source>
        <dbReference type="ARBA" id="ARBA00023284"/>
    </source>
</evidence>
<keyword evidence="4" id="KW-0560">Oxidoreductase</keyword>
<reference evidence="9 10" key="1">
    <citation type="submission" date="2019-03" db="EMBL/GenBank/DDBJ databases">
        <title>Genomic Encyclopedia of Archaeal and Bacterial Type Strains, Phase II (KMG-II): from individual species to whole genera.</title>
        <authorList>
            <person name="Goeker M."/>
        </authorList>
    </citation>
    <scope>NUCLEOTIDE SEQUENCE [LARGE SCALE GENOMIC DNA]</scope>
    <source>
        <strain evidence="9 10">DSM 28135</strain>
    </source>
</reference>
<dbReference type="GO" id="GO:0051920">
    <property type="term" value="F:peroxiredoxin activity"/>
    <property type="evidence" value="ECO:0007669"/>
    <property type="project" value="InterPro"/>
</dbReference>
<dbReference type="NCBIfam" id="NF009668">
    <property type="entry name" value="PRK13189.1"/>
    <property type="match status" value="1"/>
</dbReference>
<evidence type="ECO:0000256" key="2">
    <source>
        <dbReference type="ARBA" id="ARBA00022559"/>
    </source>
</evidence>
<dbReference type="InterPro" id="IPR013766">
    <property type="entry name" value="Thioredoxin_domain"/>
</dbReference>
<comment type="similarity">
    <text evidence="6">Belongs to the peroxiredoxin family. Prx6 subfamily.</text>
</comment>
<dbReference type="RefSeq" id="WP_133757980.1">
    <property type="nucleotide sequence ID" value="NZ_SOBW01000008.1"/>
</dbReference>
<dbReference type="PANTHER" id="PTHR43503:SF4">
    <property type="entry name" value="PEROXIREDOXIN-6"/>
    <property type="match status" value="1"/>
</dbReference>
<protein>
    <submittedName>
        <fullName evidence="9">Peroxiredoxin</fullName>
    </submittedName>
</protein>
<dbReference type="InterPro" id="IPR019479">
    <property type="entry name" value="Peroxiredoxin_C"/>
</dbReference>
<dbReference type="Gene3D" id="3.40.30.10">
    <property type="entry name" value="Glutaredoxin"/>
    <property type="match status" value="1"/>
</dbReference>
<dbReference type="GO" id="GO:0045454">
    <property type="term" value="P:cell redox homeostasis"/>
    <property type="evidence" value="ECO:0007669"/>
    <property type="project" value="TreeGrafter"/>
</dbReference>
<keyword evidence="3" id="KW-0049">Antioxidant</keyword>
<dbReference type="SUPFAM" id="SSF52833">
    <property type="entry name" value="Thioredoxin-like"/>
    <property type="match status" value="1"/>
</dbReference>
<evidence type="ECO:0000313" key="9">
    <source>
        <dbReference type="EMBL" id="TDU39929.1"/>
    </source>
</evidence>
<name>A0A4R7Q024_9FLAO</name>
<dbReference type="GO" id="GO:0005829">
    <property type="term" value="C:cytosol"/>
    <property type="evidence" value="ECO:0007669"/>
    <property type="project" value="TreeGrafter"/>
</dbReference>
<dbReference type="InterPro" id="IPR036249">
    <property type="entry name" value="Thioredoxin-like_sf"/>
</dbReference>
<evidence type="ECO:0000256" key="4">
    <source>
        <dbReference type="ARBA" id="ARBA00023002"/>
    </source>
</evidence>
<dbReference type="Pfam" id="PF00578">
    <property type="entry name" value="AhpC-TSA"/>
    <property type="match status" value="1"/>
</dbReference>
<feature type="active site" description="Cysteine sulfenic acid (-SOH) intermediate; for peroxidase activity" evidence="7">
    <location>
        <position position="46"/>
    </location>
</feature>
<dbReference type="PROSITE" id="PS51352">
    <property type="entry name" value="THIOREDOXIN_2"/>
    <property type="match status" value="1"/>
</dbReference>
<dbReference type="FunFam" id="3.30.1020.10:FF:000001">
    <property type="entry name" value="1-Cys peroxiredoxin"/>
    <property type="match status" value="1"/>
</dbReference>
<dbReference type="CDD" id="cd03016">
    <property type="entry name" value="PRX_1cys"/>
    <property type="match status" value="1"/>
</dbReference>
<dbReference type="PANTHER" id="PTHR43503">
    <property type="entry name" value="MCG48959-RELATED"/>
    <property type="match status" value="1"/>
</dbReference>
<evidence type="ECO:0000256" key="1">
    <source>
        <dbReference type="ARBA" id="ARBA00009796"/>
    </source>
</evidence>
<comment type="caution">
    <text evidence="9">The sequence shown here is derived from an EMBL/GenBank/DDBJ whole genome shotgun (WGS) entry which is preliminary data.</text>
</comment>
<keyword evidence="5" id="KW-0676">Redox-active center</keyword>
<dbReference type="Pfam" id="PF10417">
    <property type="entry name" value="1-cysPrx_C"/>
    <property type="match status" value="1"/>
</dbReference>
<dbReference type="InterPro" id="IPR045020">
    <property type="entry name" value="PRX_1cys"/>
</dbReference>
<keyword evidence="2" id="KW-0575">Peroxidase</keyword>
<feature type="domain" description="Thioredoxin" evidence="8">
    <location>
        <begin position="4"/>
        <end position="160"/>
    </location>
</feature>
<evidence type="ECO:0000259" key="8">
    <source>
        <dbReference type="PROSITE" id="PS51352"/>
    </source>
</evidence>